<reference evidence="7 8" key="1">
    <citation type="submission" date="2019-01" db="EMBL/GenBank/DDBJ databases">
        <title>Halorientalis sp. F13-25 a new haloarchaeum isolated from hypersaline water.</title>
        <authorList>
            <person name="Ana D.-V."/>
            <person name="Cristina S.-P."/>
            <person name="Antonio V."/>
        </authorList>
    </citation>
    <scope>NUCLEOTIDE SEQUENCE [LARGE SCALE GENOMIC DNA]</scope>
    <source>
        <strain evidence="7 8">F13-25</strain>
    </source>
</reference>
<keyword evidence="4" id="KW-0274">FAD</keyword>
<dbReference type="OrthoDB" id="346033at2157"/>
<keyword evidence="8" id="KW-1185">Reference proteome</keyword>
<evidence type="ECO:0000313" key="8">
    <source>
        <dbReference type="Proteomes" id="UP000289691"/>
    </source>
</evidence>
<dbReference type="EMBL" id="RDFA01000007">
    <property type="protein sequence ID" value="RXK46938.1"/>
    <property type="molecule type" value="Genomic_DNA"/>
</dbReference>
<dbReference type="InterPro" id="IPR051473">
    <property type="entry name" value="P2Ox-like"/>
</dbReference>
<dbReference type="Proteomes" id="UP000289691">
    <property type="component" value="Unassembled WGS sequence"/>
</dbReference>
<keyword evidence="5" id="KW-0560">Oxidoreductase</keyword>
<comment type="similarity">
    <text evidence="2">Belongs to the GMC oxidoreductase family.</text>
</comment>
<dbReference type="GO" id="GO:0016614">
    <property type="term" value="F:oxidoreductase activity, acting on CH-OH group of donors"/>
    <property type="evidence" value="ECO:0007669"/>
    <property type="project" value="InterPro"/>
</dbReference>
<dbReference type="Pfam" id="PF05199">
    <property type="entry name" value="GMC_oxred_C"/>
    <property type="match status" value="1"/>
</dbReference>
<dbReference type="RefSeq" id="WP_129070271.1">
    <property type="nucleotide sequence ID" value="NZ_RDFA01000007.1"/>
</dbReference>
<comment type="caution">
    <text evidence="7">The sequence shown here is derived from an EMBL/GenBank/DDBJ whole genome shotgun (WGS) entry which is preliminary data.</text>
</comment>
<proteinExistence type="inferred from homology"/>
<accession>A0A498KYI5</accession>
<dbReference type="Pfam" id="PF01494">
    <property type="entry name" value="FAD_binding_3"/>
    <property type="match status" value="1"/>
</dbReference>
<evidence type="ECO:0000256" key="1">
    <source>
        <dbReference type="ARBA" id="ARBA00001974"/>
    </source>
</evidence>
<dbReference type="SUPFAM" id="SSF54373">
    <property type="entry name" value="FAD-linked reductases, C-terminal domain"/>
    <property type="match status" value="1"/>
</dbReference>
<gene>
    <name evidence="7" type="ORF">EAF64_17480</name>
</gene>
<dbReference type="InterPro" id="IPR002938">
    <property type="entry name" value="FAD-bd"/>
</dbReference>
<dbReference type="PANTHER" id="PTHR42784:SF1">
    <property type="entry name" value="PYRANOSE 2-OXIDASE"/>
    <property type="match status" value="1"/>
</dbReference>
<comment type="cofactor">
    <cofactor evidence="1">
        <name>FAD</name>
        <dbReference type="ChEBI" id="CHEBI:57692"/>
    </cofactor>
</comment>
<evidence type="ECO:0000259" key="6">
    <source>
        <dbReference type="PROSITE" id="PS51379"/>
    </source>
</evidence>
<protein>
    <submittedName>
        <fullName evidence="7">GMC family oxidoreductase</fullName>
    </submittedName>
</protein>
<dbReference type="PANTHER" id="PTHR42784">
    <property type="entry name" value="PYRANOSE 2-OXIDASE"/>
    <property type="match status" value="1"/>
</dbReference>
<evidence type="ECO:0000256" key="5">
    <source>
        <dbReference type="ARBA" id="ARBA00023002"/>
    </source>
</evidence>
<dbReference type="AlphaFoldDB" id="A0A498KYI5"/>
<dbReference type="GO" id="GO:0071949">
    <property type="term" value="F:FAD binding"/>
    <property type="evidence" value="ECO:0007669"/>
    <property type="project" value="InterPro"/>
</dbReference>
<name>A0A498KYI5_9EURY</name>
<sequence length="565" mass="62222">MSDAANVVDRTPSERVDVCIVGAGPAGALMADKLAAGGHDVVVLEAGKRFDFESRLRRMKRSIRPAYDDLDVWDMGGPRDDFNSSGEIFYPLNHKRVKGIGGSTLHWGGRVARLPEKDFEMQSRYGLASDWPINYDDLQPYYARAERELGVAGVDDNPFAPPREQPFPMEAFPRSYSDSLFEQACEKLDITTHSVPQARNSEPYQDRSACVGYGTCQPVCPSGAKYSADVHVRKAESEGARVIDQAAVQRLEHDDSGETVTAAVYRTPDGETHRQTARQFVLAAGGIEIPRLLLLSESPSHPDGLANSSGTVGKFFMESPYIHLIGQLDRRTRQNLIGLGTMESHQFYTPEEAEPGSFKIEFGLGAGPTPAQLALEQRTPLEGMLDTMRNPTSVGQWSENARNLGGIEWGDDLLANIREQYGNYFSISAEIEVLPRVENRVTLDRSTTDAYGKPIPDVSWNRDPHAERTIERAFEVLESIVDNLDADVREKHRSVLWNGVGHHSGTTRMGTDPGNSVVDPQLRTHDLTNLYLVSSSVFVTSGAMQPTLTIAALALRAADHLASKL</sequence>
<dbReference type="InterPro" id="IPR000172">
    <property type="entry name" value="GMC_OxRdtase_N"/>
</dbReference>
<evidence type="ECO:0000256" key="4">
    <source>
        <dbReference type="ARBA" id="ARBA00022827"/>
    </source>
</evidence>
<dbReference type="Pfam" id="PF00732">
    <property type="entry name" value="GMC_oxred_N"/>
    <property type="match status" value="1"/>
</dbReference>
<dbReference type="SUPFAM" id="SSF51905">
    <property type="entry name" value="FAD/NAD(P)-binding domain"/>
    <property type="match status" value="1"/>
</dbReference>
<dbReference type="InterPro" id="IPR036188">
    <property type="entry name" value="FAD/NAD-bd_sf"/>
</dbReference>
<organism evidence="7 8">
    <name type="scientific">Halorientalis pallida</name>
    <dbReference type="NCBI Taxonomy" id="2479928"/>
    <lineage>
        <taxon>Archaea</taxon>
        <taxon>Methanobacteriati</taxon>
        <taxon>Methanobacteriota</taxon>
        <taxon>Stenosarchaea group</taxon>
        <taxon>Halobacteria</taxon>
        <taxon>Halobacteriales</taxon>
        <taxon>Haloarculaceae</taxon>
        <taxon>Halorientalis</taxon>
    </lineage>
</organism>
<evidence type="ECO:0000313" key="7">
    <source>
        <dbReference type="EMBL" id="RXK46938.1"/>
    </source>
</evidence>
<dbReference type="InterPro" id="IPR007867">
    <property type="entry name" value="GMC_OxRtase_C"/>
</dbReference>
<evidence type="ECO:0000256" key="2">
    <source>
        <dbReference type="ARBA" id="ARBA00010790"/>
    </source>
</evidence>
<dbReference type="InterPro" id="IPR017896">
    <property type="entry name" value="4Fe4S_Fe-S-bd"/>
</dbReference>
<dbReference type="Gene3D" id="3.50.50.60">
    <property type="entry name" value="FAD/NAD(P)-binding domain"/>
    <property type="match status" value="2"/>
</dbReference>
<dbReference type="PROSITE" id="PS51379">
    <property type="entry name" value="4FE4S_FER_2"/>
    <property type="match status" value="1"/>
</dbReference>
<keyword evidence="3" id="KW-0285">Flavoprotein</keyword>
<feature type="domain" description="4Fe-4S ferredoxin-type" evidence="6">
    <location>
        <begin position="201"/>
        <end position="230"/>
    </location>
</feature>
<evidence type="ECO:0000256" key="3">
    <source>
        <dbReference type="ARBA" id="ARBA00022630"/>
    </source>
</evidence>